<reference evidence="1" key="1">
    <citation type="submission" date="2020-10" db="EMBL/GenBank/DDBJ databases">
        <authorList>
            <person name="Kikuchi T."/>
        </authorList>
    </citation>
    <scope>NUCLEOTIDE SEQUENCE</scope>
    <source>
        <strain evidence="1">NKZ352</strain>
    </source>
</reference>
<organism evidence="1 2">
    <name type="scientific">Caenorhabditis auriculariae</name>
    <dbReference type="NCBI Taxonomy" id="2777116"/>
    <lineage>
        <taxon>Eukaryota</taxon>
        <taxon>Metazoa</taxon>
        <taxon>Ecdysozoa</taxon>
        <taxon>Nematoda</taxon>
        <taxon>Chromadorea</taxon>
        <taxon>Rhabditida</taxon>
        <taxon>Rhabditina</taxon>
        <taxon>Rhabditomorpha</taxon>
        <taxon>Rhabditoidea</taxon>
        <taxon>Rhabditidae</taxon>
        <taxon>Peloderinae</taxon>
        <taxon>Caenorhabditis</taxon>
    </lineage>
</organism>
<protein>
    <submittedName>
        <fullName evidence="1">Uncharacterized protein</fullName>
    </submittedName>
</protein>
<comment type="caution">
    <text evidence="1">The sequence shown here is derived from an EMBL/GenBank/DDBJ whole genome shotgun (WGS) entry which is preliminary data.</text>
</comment>
<accession>A0A8S1HSR4</accession>
<dbReference type="SUPFAM" id="SSF52313">
    <property type="entry name" value="Ribosomal protein S2"/>
    <property type="match status" value="1"/>
</dbReference>
<name>A0A8S1HSR4_9PELO</name>
<evidence type="ECO:0000313" key="1">
    <source>
        <dbReference type="EMBL" id="CAD6199722.1"/>
    </source>
</evidence>
<proteinExistence type="predicted"/>
<keyword evidence="2" id="KW-1185">Reference proteome</keyword>
<dbReference type="Gene3D" id="3.40.50.10490">
    <property type="entry name" value="Glucose-6-phosphate isomerase like protein, domain 1"/>
    <property type="match status" value="1"/>
</dbReference>
<dbReference type="AlphaFoldDB" id="A0A8S1HSR4"/>
<dbReference type="InterPro" id="IPR023591">
    <property type="entry name" value="Ribosomal_uS2_flav_dom_sf"/>
</dbReference>
<sequence>MADSAFFTGSLTPALNFVAHVAMRGGMILFVTTNRDTMFDVEKAAEEVSCTIGRVAKRLGLARRYPGSTLGRDDKIL</sequence>
<dbReference type="OrthoDB" id="2320368at2759"/>
<evidence type="ECO:0000313" key="2">
    <source>
        <dbReference type="Proteomes" id="UP000835052"/>
    </source>
</evidence>
<dbReference type="EMBL" id="CAJGYM010000197">
    <property type="protein sequence ID" value="CAD6199722.1"/>
    <property type="molecule type" value="Genomic_DNA"/>
</dbReference>
<gene>
    <name evidence="1" type="ORF">CAUJ_LOCUS15622</name>
</gene>
<dbReference type="Proteomes" id="UP000835052">
    <property type="component" value="Unassembled WGS sequence"/>
</dbReference>